<evidence type="ECO:0000256" key="5">
    <source>
        <dbReference type="ARBA" id="ARBA00022741"/>
    </source>
</evidence>
<dbReference type="GO" id="GO:0004674">
    <property type="term" value="F:protein serine/threonine kinase activity"/>
    <property type="evidence" value="ECO:0007669"/>
    <property type="project" value="UniProtKB-UniRule"/>
</dbReference>
<keyword evidence="6 11" id="KW-0418">Kinase</keyword>
<evidence type="ECO:0000313" key="13">
    <source>
        <dbReference type="Proteomes" id="UP000322000"/>
    </source>
</evidence>
<dbReference type="Pfam" id="PF01163">
    <property type="entry name" value="RIO1"/>
    <property type="match status" value="1"/>
</dbReference>
<accession>A0A7E5WLA3</accession>
<evidence type="ECO:0000256" key="8">
    <source>
        <dbReference type="ARBA" id="ARBA00022842"/>
    </source>
</evidence>
<dbReference type="RefSeq" id="XP_026741528.1">
    <property type="nucleotide sequence ID" value="XM_026885727.1"/>
</dbReference>
<dbReference type="GeneID" id="113503679"/>
<gene>
    <name evidence="14" type="primary">LOC113503679</name>
</gene>
<dbReference type="InterPro" id="IPR017406">
    <property type="entry name" value="Ser/Thr_kinase_Rio3"/>
</dbReference>
<evidence type="ECO:0000256" key="6">
    <source>
        <dbReference type="ARBA" id="ARBA00022777"/>
    </source>
</evidence>
<feature type="domain" description="RIO kinase" evidence="12">
    <location>
        <begin position="140"/>
        <end position="381"/>
    </location>
</feature>
<dbReference type="Gene3D" id="1.10.510.10">
    <property type="entry name" value="Transferase(Phosphotransferase) domain 1"/>
    <property type="match status" value="1"/>
</dbReference>
<evidence type="ECO:0000256" key="2">
    <source>
        <dbReference type="ARBA" id="ARBA00022527"/>
    </source>
</evidence>
<evidence type="ECO:0000256" key="10">
    <source>
        <dbReference type="ARBA" id="ARBA00048679"/>
    </source>
</evidence>
<dbReference type="KEGG" id="tnl:113503679"/>
<dbReference type="SMART" id="SM00090">
    <property type="entry name" value="RIO"/>
    <property type="match status" value="1"/>
</dbReference>
<keyword evidence="3 11" id="KW-0808">Transferase</keyword>
<comment type="cofactor">
    <cofactor evidence="11">
        <name>Mg(2+)</name>
        <dbReference type="ChEBI" id="CHEBI:18420"/>
    </cofactor>
</comment>
<dbReference type="SUPFAM" id="SSF56112">
    <property type="entry name" value="Protein kinase-like (PK-like)"/>
    <property type="match status" value="1"/>
</dbReference>
<sequence length="438" mass="50038">MSNPWKKVPAPAEVKCLSDIMKEELKFSEQLSNQDVRTSKNIPQELLQESNVKECCDFKVSVPYVNYFNVPQKVIDDSDSEDSEDDVINRSKKDCDQIAAFEKEFGYLPRRGHVSTGGKVITKNVTVLRKQTRKQKMAYYKVSQATADLGIDEESKIILHKLIVSEVLDDIGGIITTGRKSVVLHANGNTNNPDLTVPKECAIKVFKTPKELKIQDKYIEPDYHLDESMQNPRKIVDTWSEKEMHNMIRLKKIGLNCPDIVRLKKNVLVMSFIGINAKPALTLREALLKPEQWQSAYNEVVEAVHKLYNVGHLIHADLSENNILWWDNKCWFIDVSQSVLPDHPKALRSLLRDCCNIAHFFMKKGVPDVMPPVKLFKSITGFNEIDLNFIKFIRTSYNPLTSRFEIAPADNKNVIYPFDHYWKKSSEPKAKSDISAGA</sequence>
<dbReference type="GO" id="GO:0046872">
    <property type="term" value="F:metal ion binding"/>
    <property type="evidence" value="ECO:0007669"/>
    <property type="project" value="UniProtKB-UniRule"/>
</dbReference>
<evidence type="ECO:0000256" key="9">
    <source>
        <dbReference type="ARBA" id="ARBA00047899"/>
    </source>
</evidence>
<dbReference type="InterPro" id="IPR000687">
    <property type="entry name" value="RIO_kinase"/>
</dbReference>
<dbReference type="PANTHER" id="PTHR45723">
    <property type="entry name" value="SERINE/THREONINE-PROTEIN KINASE RIO1"/>
    <property type="match status" value="1"/>
</dbReference>
<dbReference type="EC" id="2.7.11.1" evidence="11"/>
<dbReference type="PIRSF" id="PIRSF038146">
    <property type="entry name" value="Ser/Thr_PK_RIO3"/>
    <property type="match status" value="1"/>
</dbReference>
<dbReference type="InterPro" id="IPR018934">
    <property type="entry name" value="RIO_dom"/>
</dbReference>
<name>A0A7E5WLA3_TRINI</name>
<comment type="catalytic activity">
    <reaction evidence="9 11">
        <text>L-threonyl-[protein] + ATP = O-phospho-L-threonyl-[protein] + ADP + H(+)</text>
        <dbReference type="Rhea" id="RHEA:46608"/>
        <dbReference type="Rhea" id="RHEA-COMP:11060"/>
        <dbReference type="Rhea" id="RHEA-COMP:11605"/>
        <dbReference type="ChEBI" id="CHEBI:15378"/>
        <dbReference type="ChEBI" id="CHEBI:30013"/>
        <dbReference type="ChEBI" id="CHEBI:30616"/>
        <dbReference type="ChEBI" id="CHEBI:61977"/>
        <dbReference type="ChEBI" id="CHEBI:456216"/>
        <dbReference type="EC" id="2.7.11.1"/>
    </reaction>
</comment>
<evidence type="ECO:0000256" key="11">
    <source>
        <dbReference type="PIRNR" id="PIRNR038146"/>
    </source>
</evidence>
<evidence type="ECO:0000259" key="12">
    <source>
        <dbReference type="SMART" id="SM00090"/>
    </source>
</evidence>
<evidence type="ECO:0000256" key="7">
    <source>
        <dbReference type="ARBA" id="ARBA00022840"/>
    </source>
</evidence>
<keyword evidence="2 11" id="KW-0723">Serine/threonine-protein kinase</keyword>
<dbReference type="GO" id="GO:0005524">
    <property type="term" value="F:ATP binding"/>
    <property type="evidence" value="ECO:0007669"/>
    <property type="project" value="UniProtKB-UniRule"/>
</dbReference>
<proteinExistence type="inferred from homology"/>
<keyword evidence="8 11" id="KW-0460">Magnesium</keyword>
<dbReference type="AlphaFoldDB" id="A0A7E5WLA3"/>
<evidence type="ECO:0000256" key="1">
    <source>
        <dbReference type="ARBA" id="ARBA00009196"/>
    </source>
</evidence>
<dbReference type="InterPro" id="IPR051272">
    <property type="entry name" value="RIO-type_Ser/Thr_kinase"/>
</dbReference>
<dbReference type="OrthoDB" id="205248at2759"/>
<reference evidence="14" key="1">
    <citation type="submission" date="2025-08" db="UniProtKB">
        <authorList>
            <consortium name="RefSeq"/>
        </authorList>
    </citation>
    <scope>IDENTIFICATION</scope>
</reference>
<dbReference type="InterPro" id="IPR011009">
    <property type="entry name" value="Kinase-like_dom_sf"/>
</dbReference>
<dbReference type="Proteomes" id="UP000322000">
    <property type="component" value="Chromosome 20"/>
</dbReference>
<dbReference type="FunCoup" id="A0A7E5WLA3">
    <property type="interactions" value="1016"/>
</dbReference>
<dbReference type="InParanoid" id="A0A7E5WLA3"/>
<evidence type="ECO:0000256" key="4">
    <source>
        <dbReference type="ARBA" id="ARBA00022723"/>
    </source>
</evidence>
<comment type="similarity">
    <text evidence="1 11">Belongs to the protein kinase superfamily. RIO-type Ser/Thr kinase family.</text>
</comment>
<evidence type="ECO:0000256" key="3">
    <source>
        <dbReference type="ARBA" id="ARBA00022679"/>
    </source>
</evidence>
<dbReference type="Gene3D" id="3.30.200.20">
    <property type="entry name" value="Phosphorylase Kinase, domain 1"/>
    <property type="match status" value="1"/>
</dbReference>
<keyword evidence="5 11" id="KW-0547">Nucleotide-binding</keyword>
<keyword evidence="7" id="KW-0067">ATP-binding</keyword>
<evidence type="ECO:0000313" key="14">
    <source>
        <dbReference type="RefSeq" id="XP_026741528.1"/>
    </source>
</evidence>
<comment type="catalytic activity">
    <reaction evidence="10 11">
        <text>L-seryl-[protein] + ATP = O-phospho-L-seryl-[protein] + ADP + H(+)</text>
        <dbReference type="Rhea" id="RHEA:17989"/>
        <dbReference type="Rhea" id="RHEA-COMP:9863"/>
        <dbReference type="Rhea" id="RHEA-COMP:11604"/>
        <dbReference type="ChEBI" id="CHEBI:15378"/>
        <dbReference type="ChEBI" id="CHEBI:29999"/>
        <dbReference type="ChEBI" id="CHEBI:30616"/>
        <dbReference type="ChEBI" id="CHEBI:83421"/>
        <dbReference type="ChEBI" id="CHEBI:456216"/>
        <dbReference type="EC" id="2.7.11.1"/>
    </reaction>
</comment>
<keyword evidence="13" id="KW-1185">Reference proteome</keyword>
<keyword evidence="4 11" id="KW-0479">Metal-binding</keyword>
<protein>
    <recommendedName>
        <fullName evidence="11">Serine/threonine-protein kinase RIO3</fullName>
        <ecNumber evidence="11">2.7.11.1</ecNumber>
    </recommendedName>
</protein>
<organism evidence="13 14">
    <name type="scientific">Trichoplusia ni</name>
    <name type="common">Cabbage looper</name>
    <dbReference type="NCBI Taxonomy" id="7111"/>
    <lineage>
        <taxon>Eukaryota</taxon>
        <taxon>Metazoa</taxon>
        <taxon>Ecdysozoa</taxon>
        <taxon>Arthropoda</taxon>
        <taxon>Hexapoda</taxon>
        <taxon>Insecta</taxon>
        <taxon>Pterygota</taxon>
        <taxon>Neoptera</taxon>
        <taxon>Endopterygota</taxon>
        <taxon>Lepidoptera</taxon>
        <taxon>Glossata</taxon>
        <taxon>Ditrysia</taxon>
        <taxon>Noctuoidea</taxon>
        <taxon>Noctuidae</taxon>
        <taxon>Plusiinae</taxon>
        <taxon>Trichoplusia</taxon>
    </lineage>
</organism>